<evidence type="ECO:0000313" key="3">
    <source>
        <dbReference type="Proteomes" id="UP001426770"/>
    </source>
</evidence>
<evidence type="ECO:0000313" key="2">
    <source>
        <dbReference type="EMBL" id="GAA5517758.1"/>
    </source>
</evidence>
<dbReference type="Pfam" id="PF13830">
    <property type="entry name" value="DUF4192"/>
    <property type="match status" value="1"/>
</dbReference>
<dbReference type="EMBL" id="BAABRR010000001">
    <property type="protein sequence ID" value="GAA5517758.1"/>
    <property type="molecule type" value="Genomic_DNA"/>
</dbReference>
<protein>
    <recommendedName>
        <fullName evidence="4">DUF4192 family protein</fullName>
    </recommendedName>
</protein>
<keyword evidence="3" id="KW-1185">Reference proteome</keyword>
<dbReference type="RefSeq" id="WP_286215798.1">
    <property type="nucleotide sequence ID" value="NZ_AP027736.1"/>
</dbReference>
<reference evidence="2 3" key="1">
    <citation type="submission" date="2024-02" db="EMBL/GenBank/DDBJ databases">
        <title>Lysinimicrobium sediminis NBRC 112286.</title>
        <authorList>
            <person name="Ichikawa N."/>
            <person name="Katano-Makiyama Y."/>
            <person name="Hidaka K."/>
        </authorList>
    </citation>
    <scope>NUCLEOTIDE SEQUENCE [LARGE SCALE GENOMIC DNA]</scope>
    <source>
        <strain evidence="2 3">NBRC 112286</strain>
    </source>
</reference>
<feature type="region of interest" description="Disordered" evidence="1">
    <location>
        <begin position="132"/>
        <end position="151"/>
    </location>
</feature>
<evidence type="ECO:0000256" key="1">
    <source>
        <dbReference type="SAM" id="MobiDB-lite"/>
    </source>
</evidence>
<gene>
    <name evidence="2" type="ORF">Lsed01_00168</name>
</gene>
<dbReference type="Proteomes" id="UP001426770">
    <property type="component" value="Unassembled WGS sequence"/>
</dbReference>
<evidence type="ECO:0008006" key="4">
    <source>
        <dbReference type="Google" id="ProtNLM"/>
    </source>
</evidence>
<proteinExistence type="predicted"/>
<comment type="caution">
    <text evidence="2">The sequence shown here is derived from an EMBL/GenBank/DDBJ whole genome shotgun (WGS) entry which is preliminary data.</text>
</comment>
<accession>A0ABP9WEW1</accession>
<organism evidence="2 3">
    <name type="scientific">Demequina sediminis</name>
    <dbReference type="NCBI Taxonomy" id="1930058"/>
    <lineage>
        <taxon>Bacteria</taxon>
        <taxon>Bacillati</taxon>
        <taxon>Actinomycetota</taxon>
        <taxon>Actinomycetes</taxon>
        <taxon>Micrococcales</taxon>
        <taxon>Demequinaceae</taxon>
        <taxon>Demequina</taxon>
    </lineage>
</organism>
<name>A0ABP9WEW1_9MICO</name>
<dbReference type="InterPro" id="IPR025447">
    <property type="entry name" value="DUF4192"/>
</dbReference>
<sequence>MTVITSPGDLVARVPGLLGFEPLDSVVVVLVRVGGTLGTLMRVDAADLLSDGAEEISRAIATEAVCDGARRAVVLAYTSDADVGRLAVEPVLAELEGVVVAADSWVVAHGRYFCPHCIDPLCCPPGGRAVPAPRSRPLARTAGSGGDAGRASAQVRKLASRAATRWERRRLGDEGAWRRASLDLWRSALADGVEGPAPLGRLAAGLADVRVRDAVLFLLIPGAEDAALDALDGADTVRIGAALGAQMRPTRPPDAARTAGLEAVLDALLDVAPRRLLAPVAATRGVIAWWTDQAAAAGAWCAIALQHDPAYRLALLTLALVASDSQER</sequence>